<reference evidence="1" key="1">
    <citation type="submission" date="2021-06" db="EMBL/GenBank/DDBJ databases">
        <authorList>
            <person name="Kallberg Y."/>
            <person name="Tangrot J."/>
            <person name="Rosling A."/>
        </authorList>
    </citation>
    <scope>NUCLEOTIDE SEQUENCE</scope>
    <source>
        <strain evidence="1">BR232B</strain>
    </source>
</reference>
<evidence type="ECO:0000313" key="1">
    <source>
        <dbReference type="EMBL" id="CAG8673849.1"/>
    </source>
</evidence>
<comment type="caution">
    <text evidence="1">The sequence shown here is derived from an EMBL/GenBank/DDBJ whole genome shotgun (WGS) entry which is preliminary data.</text>
</comment>
<protein>
    <submittedName>
        <fullName evidence="1">4886_t:CDS:1</fullName>
    </submittedName>
</protein>
<proteinExistence type="predicted"/>
<keyword evidence="2" id="KW-1185">Reference proteome</keyword>
<dbReference type="EMBL" id="CAJVPI010005415">
    <property type="protein sequence ID" value="CAG8673849.1"/>
    <property type="molecule type" value="Genomic_DNA"/>
</dbReference>
<dbReference type="Proteomes" id="UP000789739">
    <property type="component" value="Unassembled WGS sequence"/>
</dbReference>
<evidence type="ECO:0000313" key="2">
    <source>
        <dbReference type="Proteomes" id="UP000789739"/>
    </source>
</evidence>
<organism evidence="1 2">
    <name type="scientific">Paraglomus brasilianum</name>
    <dbReference type="NCBI Taxonomy" id="144538"/>
    <lineage>
        <taxon>Eukaryota</taxon>
        <taxon>Fungi</taxon>
        <taxon>Fungi incertae sedis</taxon>
        <taxon>Mucoromycota</taxon>
        <taxon>Glomeromycotina</taxon>
        <taxon>Glomeromycetes</taxon>
        <taxon>Paraglomerales</taxon>
        <taxon>Paraglomeraceae</taxon>
        <taxon>Paraglomus</taxon>
    </lineage>
</organism>
<dbReference type="OrthoDB" id="2333333at2759"/>
<dbReference type="AlphaFoldDB" id="A0A9N9HGJ4"/>
<sequence>WDFGTMRYGTKTPTPTGCNASNLDAFRVTIPVSYVFYDPTLVGTVPAQYAVFVPNTVVGLNFVIDLYDVQMLVLEAMK</sequence>
<name>A0A9N9HGJ4_9GLOM</name>
<feature type="non-terminal residue" evidence="1">
    <location>
        <position position="1"/>
    </location>
</feature>
<accession>A0A9N9HGJ4</accession>
<gene>
    <name evidence="1" type="ORF">PBRASI_LOCUS11445</name>
</gene>